<evidence type="ECO:0000256" key="26">
    <source>
        <dbReference type="ARBA" id="ARBA00049902"/>
    </source>
</evidence>
<dbReference type="GO" id="GO:0008360">
    <property type="term" value="P:regulation of cell shape"/>
    <property type="evidence" value="ECO:0007669"/>
    <property type="project" value="UniProtKB-KW"/>
</dbReference>
<dbReference type="EMBL" id="AAOF01000005">
    <property type="protein sequence ID" value="EAR21943.1"/>
    <property type="molecule type" value="Genomic_DNA"/>
</dbReference>
<comment type="caution">
    <text evidence="32">The sequence shown here is derived from an EMBL/GenBank/DDBJ whole genome shotgun (WGS) entry which is preliminary data.</text>
</comment>
<keyword evidence="9" id="KW-0997">Cell inner membrane</keyword>
<keyword evidence="16" id="KW-0133">Cell shape</keyword>
<comment type="function">
    <text evidence="1">Cell wall formation. Synthesis of cross-linked peptidoglycan from the lipid intermediates. The enzyme has a penicillin-insensitive transglycosylase N-terminal domain (formation of linear glycan strands) and a penicillin-sensitive transpeptidase C-terminal domain (cross-linking of the peptide subunits).</text>
</comment>
<feature type="domain" description="Glycosyl transferase family 51" evidence="30">
    <location>
        <begin position="65"/>
        <end position="239"/>
    </location>
</feature>
<evidence type="ECO:0000256" key="21">
    <source>
        <dbReference type="ARBA" id="ARBA00023251"/>
    </source>
</evidence>
<dbReference type="InterPro" id="IPR023346">
    <property type="entry name" value="Lysozyme-like_dom_sf"/>
</dbReference>
<keyword evidence="15" id="KW-0378">Hydrolase</keyword>
<comment type="pathway">
    <text evidence="3">Cell wall biogenesis; peptidoglycan biosynthesis.</text>
</comment>
<dbReference type="EC" id="2.4.99.28" evidence="25"/>
<dbReference type="InterPro" id="IPR050396">
    <property type="entry name" value="Glycosyltr_51/Transpeptidase"/>
</dbReference>
<feature type="domain" description="Penicillin-binding protein transpeptidase" evidence="29">
    <location>
        <begin position="441"/>
        <end position="712"/>
    </location>
</feature>
<evidence type="ECO:0000256" key="18">
    <source>
        <dbReference type="ARBA" id="ARBA00022984"/>
    </source>
</evidence>
<evidence type="ECO:0000256" key="5">
    <source>
        <dbReference type="ARBA" id="ARBA00007739"/>
    </source>
</evidence>
<dbReference type="GO" id="GO:0009002">
    <property type="term" value="F:serine-type D-Ala-D-Ala carboxypeptidase activity"/>
    <property type="evidence" value="ECO:0007669"/>
    <property type="project" value="UniProtKB-EC"/>
</dbReference>
<dbReference type="GO" id="GO:0006508">
    <property type="term" value="P:proteolysis"/>
    <property type="evidence" value="ECO:0007669"/>
    <property type="project" value="UniProtKB-KW"/>
</dbReference>
<dbReference type="InterPro" id="IPR031376">
    <property type="entry name" value="PCB_OB"/>
</dbReference>
<evidence type="ECO:0000256" key="16">
    <source>
        <dbReference type="ARBA" id="ARBA00022960"/>
    </source>
</evidence>
<comment type="similarity">
    <text evidence="4">In the C-terminal section; belongs to the transpeptidase family.</text>
</comment>
<dbReference type="RefSeq" id="WP_005000562.1">
    <property type="nucleotide sequence ID" value="NZ_CH672427.1"/>
</dbReference>
<evidence type="ECO:0000313" key="33">
    <source>
        <dbReference type="Proteomes" id="UP000003374"/>
    </source>
</evidence>
<comment type="catalytic activity">
    <reaction evidence="24">
        <text>Preferential cleavage: (Ac)2-L-Lys-D-Ala-|-D-Ala. Also transpeptidation of peptidyl-alanyl moieties that are N-acyl substituents of D-alanine.</text>
        <dbReference type="EC" id="3.4.16.4"/>
    </reaction>
</comment>
<dbReference type="PROSITE" id="PS51257">
    <property type="entry name" value="PROKAR_LIPOPROTEIN"/>
    <property type="match status" value="1"/>
</dbReference>
<dbReference type="Pfam" id="PF00912">
    <property type="entry name" value="Transgly"/>
    <property type="match status" value="1"/>
</dbReference>
<dbReference type="Pfam" id="PF00905">
    <property type="entry name" value="Transpeptidase"/>
    <property type="match status" value="1"/>
</dbReference>
<evidence type="ECO:0000256" key="11">
    <source>
        <dbReference type="ARBA" id="ARBA00022670"/>
    </source>
</evidence>
<feature type="domain" description="Penicillin-binding protein OB-like" evidence="31">
    <location>
        <begin position="327"/>
        <end position="434"/>
    </location>
</feature>
<feature type="region of interest" description="Disordered" evidence="28">
    <location>
        <begin position="796"/>
        <end position="819"/>
    </location>
</feature>
<dbReference type="GO" id="GO:0008955">
    <property type="term" value="F:peptidoglycan glycosyltransferase activity"/>
    <property type="evidence" value="ECO:0007669"/>
    <property type="project" value="UniProtKB-EC"/>
</dbReference>
<dbReference type="PANTHER" id="PTHR32282">
    <property type="entry name" value="BINDING PROTEIN TRANSPEPTIDASE, PUTATIVE-RELATED"/>
    <property type="match status" value="1"/>
</dbReference>
<keyword evidence="21" id="KW-0046">Antibiotic resistance</keyword>
<dbReference type="InterPro" id="IPR036950">
    <property type="entry name" value="PBP_transglycosylase"/>
</dbReference>
<dbReference type="Gene3D" id="3.40.710.10">
    <property type="entry name" value="DD-peptidase/beta-lactamase superfamily"/>
    <property type="match status" value="2"/>
</dbReference>
<comment type="subcellular location">
    <subcellularLocation>
        <location evidence="2">Cell inner membrane</location>
        <topology evidence="2">Single-pass type II membrane protein</topology>
    </subcellularLocation>
</comment>
<evidence type="ECO:0000259" key="30">
    <source>
        <dbReference type="Pfam" id="PF00912"/>
    </source>
</evidence>
<keyword evidence="14" id="KW-0812">Transmembrane</keyword>
<evidence type="ECO:0000256" key="10">
    <source>
        <dbReference type="ARBA" id="ARBA00022645"/>
    </source>
</evidence>
<evidence type="ECO:0000256" key="27">
    <source>
        <dbReference type="ARBA" id="ARBA00060592"/>
    </source>
</evidence>
<evidence type="ECO:0000256" key="1">
    <source>
        <dbReference type="ARBA" id="ARBA00002624"/>
    </source>
</evidence>
<keyword evidence="19" id="KW-1133">Transmembrane helix</keyword>
<evidence type="ECO:0000256" key="19">
    <source>
        <dbReference type="ARBA" id="ARBA00022989"/>
    </source>
</evidence>
<evidence type="ECO:0000313" key="32">
    <source>
        <dbReference type="EMBL" id="EAR21943.1"/>
    </source>
</evidence>
<evidence type="ECO:0000256" key="25">
    <source>
        <dbReference type="ARBA" id="ARBA00044770"/>
    </source>
</evidence>
<dbReference type="InterPro" id="IPR001460">
    <property type="entry name" value="PCN-bd_Tpept"/>
</dbReference>
<dbReference type="UniPathway" id="UPA00219"/>
<dbReference type="Pfam" id="PF17092">
    <property type="entry name" value="PCB_OB"/>
    <property type="match status" value="1"/>
</dbReference>
<dbReference type="GO" id="GO:0071555">
    <property type="term" value="P:cell wall organization"/>
    <property type="evidence" value="ECO:0007669"/>
    <property type="project" value="UniProtKB-KW"/>
</dbReference>
<evidence type="ECO:0000256" key="6">
    <source>
        <dbReference type="ARBA" id="ARBA00012448"/>
    </source>
</evidence>
<keyword evidence="12" id="KW-0328">Glycosyltransferase</keyword>
<keyword evidence="23" id="KW-0961">Cell wall biogenesis/degradation</keyword>
<dbReference type="NCBIfam" id="TIGR02074">
    <property type="entry name" value="PBP_1a_fam"/>
    <property type="match status" value="1"/>
</dbReference>
<comment type="pathway">
    <text evidence="27">Glycan biosynthesis.</text>
</comment>
<evidence type="ECO:0000256" key="4">
    <source>
        <dbReference type="ARBA" id="ARBA00007090"/>
    </source>
</evidence>
<dbReference type="EC" id="3.4.16.4" evidence="6"/>
<evidence type="ECO:0000256" key="12">
    <source>
        <dbReference type="ARBA" id="ARBA00022676"/>
    </source>
</evidence>
<dbReference type="AlphaFoldDB" id="A4BQU3"/>
<reference evidence="32 33" key="1">
    <citation type="submission" date="2006-02" db="EMBL/GenBank/DDBJ databases">
        <authorList>
            <person name="Waterbury J."/>
            <person name="Ferriera S."/>
            <person name="Johnson J."/>
            <person name="Kravitz S."/>
            <person name="Halpern A."/>
            <person name="Remington K."/>
            <person name="Beeson K."/>
            <person name="Tran B."/>
            <person name="Rogers Y.-H."/>
            <person name="Friedman R."/>
            <person name="Venter J.C."/>
        </authorList>
    </citation>
    <scope>NUCLEOTIDE SEQUENCE [LARGE SCALE GENOMIC DNA]</scope>
    <source>
        <strain evidence="32 33">Nb-231</strain>
    </source>
</reference>
<evidence type="ECO:0000256" key="13">
    <source>
        <dbReference type="ARBA" id="ARBA00022679"/>
    </source>
</evidence>
<dbReference type="GO" id="GO:0046677">
    <property type="term" value="P:response to antibiotic"/>
    <property type="evidence" value="ECO:0007669"/>
    <property type="project" value="UniProtKB-KW"/>
</dbReference>
<evidence type="ECO:0000256" key="22">
    <source>
        <dbReference type="ARBA" id="ARBA00023268"/>
    </source>
</evidence>
<evidence type="ECO:0000256" key="28">
    <source>
        <dbReference type="SAM" id="MobiDB-lite"/>
    </source>
</evidence>
<evidence type="ECO:0000256" key="15">
    <source>
        <dbReference type="ARBA" id="ARBA00022801"/>
    </source>
</evidence>
<evidence type="ECO:0000256" key="9">
    <source>
        <dbReference type="ARBA" id="ARBA00022519"/>
    </source>
</evidence>
<comment type="similarity">
    <text evidence="5">In the N-terminal section; belongs to the glycosyltransferase 51 family.</text>
</comment>
<dbReference type="HOGENOM" id="CLU_006354_2_4_6"/>
<keyword evidence="17" id="KW-0735">Signal-anchor</keyword>
<dbReference type="eggNOG" id="COG5009">
    <property type="taxonomic scope" value="Bacteria"/>
</dbReference>
<keyword evidence="13" id="KW-0808">Transferase</keyword>
<dbReference type="PANTHER" id="PTHR32282:SF27">
    <property type="entry name" value="PENICILLIN-BINDING PROTEIN 1A"/>
    <property type="match status" value="1"/>
</dbReference>
<dbReference type="GO" id="GO:0009252">
    <property type="term" value="P:peptidoglycan biosynthetic process"/>
    <property type="evidence" value="ECO:0007669"/>
    <property type="project" value="UniProtKB-UniPathway"/>
</dbReference>
<evidence type="ECO:0000256" key="23">
    <source>
        <dbReference type="ARBA" id="ARBA00023316"/>
    </source>
</evidence>
<evidence type="ECO:0000259" key="29">
    <source>
        <dbReference type="Pfam" id="PF00905"/>
    </source>
</evidence>
<evidence type="ECO:0000259" key="31">
    <source>
        <dbReference type="Pfam" id="PF17092"/>
    </source>
</evidence>
<keyword evidence="20" id="KW-0472">Membrane</keyword>
<gene>
    <name evidence="32" type="ORF">NB231_06131</name>
</gene>
<accession>A4BQU3</accession>
<evidence type="ECO:0000256" key="14">
    <source>
        <dbReference type="ARBA" id="ARBA00022692"/>
    </source>
</evidence>
<keyword evidence="33" id="KW-1185">Reference proteome</keyword>
<evidence type="ECO:0000256" key="8">
    <source>
        <dbReference type="ARBA" id="ARBA00022475"/>
    </source>
</evidence>
<dbReference type="SUPFAM" id="SSF56601">
    <property type="entry name" value="beta-lactamase/transpeptidase-like"/>
    <property type="match status" value="1"/>
</dbReference>
<keyword evidence="18" id="KW-0573">Peptidoglycan synthesis</keyword>
<evidence type="ECO:0000256" key="7">
    <source>
        <dbReference type="ARBA" id="ARBA00018638"/>
    </source>
</evidence>
<dbReference type="GO" id="GO:0005886">
    <property type="term" value="C:plasma membrane"/>
    <property type="evidence" value="ECO:0007669"/>
    <property type="project" value="UniProtKB-SubCell"/>
</dbReference>
<keyword evidence="8" id="KW-1003">Cell membrane</keyword>
<comment type="catalytic activity">
    <reaction evidence="26">
        <text>[GlcNAc-(1-&gt;4)-Mur2Ac(oyl-L-Ala-gamma-D-Glu-L-Lys-D-Ala-D-Ala)](n)-di-trans,octa-cis-undecaprenyl diphosphate + beta-D-GlcNAc-(1-&gt;4)-Mur2Ac(oyl-L-Ala-gamma-D-Glu-L-Lys-D-Ala-D-Ala)-di-trans,octa-cis-undecaprenyl diphosphate = [GlcNAc-(1-&gt;4)-Mur2Ac(oyl-L-Ala-gamma-D-Glu-L-Lys-D-Ala-D-Ala)](n+1)-di-trans,octa-cis-undecaprenyl diphosphate + di-trans,octa-cis-undecaprenyl diphosphate + H(+)</text>
        <dbReference type="Rhea" id="RHEA:23708"/>
        <dbReference type="Rhea" id="RHEA-COMP:9602"/>
        <dbReference type="Rhea" id="RHEA-COMP:9603"/>
        <dbReference type="ChEBI" id="CHEBI:15378"/>
        <dbReference type="ChEBI" id="CHEBI:58405"/>
        <dbReference type="ChEBI" id="CHEBI:60033"/>
        <dbReference type="ChEBI" id="CHEBI:78435"/>
        <dbReference type="EC" id="2.4.99.28"/>
    </reaction>
</comment>
<evidence type="ECO:0000256" key="17">
    <source>
        <dbReference type="ARBA" id="ARBA00022968"/>
    </source>
</evidence>
<dbReference type="GO" id="GO:0008658">
    <property type="term" value="F:penicillin binding"/>
    <property type="evidence" value="ECO:0007669"/>
    <property type="project" value="InterPro"/>
</dbReference>
<keyword evidence="22" id="KW-0511">Multifunctional enzyme</keyword>
<dbReference type="InterPro" id="IPR001264">
    <property type="entry name" value="Glyco_trans_51"/>
</dbReference>
<evidence type="ECO:0000256" key="20">
    <source>
        <dbReference type="ARBA" id="ARBA00023136"/>
    </source>
</evidence>
<dbReference type="Gene3D" id="1.10.3810.10">
    <property type="entry name" value="Biosynthetic peptidoglycan transglycosylase-like"/>
    <property type="match status" value="1"/>
</dbReference>
<keyword evidence="10" id="KW-0121">Carboxypeptidase</keyword>
<dbReference type="InterPro" id="IPR012338">
    <property type="entry name" value="Beta-lactam/transpept-like"/>
</dbReference>
<evidence type="ECO:0000256" key="2">
    <source>
        <dbReference type="ARBA" id="ARBA00004249"/>
    </source>
</evidence>
<dbReference type="FunFam" id="1.10.3810.10:FF:000003">
    <property type="entry name" value="Penicillin-binding protein 1a"/>
    <property type="match status" value="1"/>
</dbReference>
<sequence length="819" mass="89882">MLPLTMKRLLRISAYLLVSLSLLILLLGCFAAGVGYLALAPSLPSVKTLKDVDFQVPLRIFTADGTLIAAYGAKKRLPLHYDDLPEDLINAVIAAEDQRFFEHPGVDYQGILRAVWYLVRTGEKGPGGSTITMQVARNFFLTRERSFIRKAKEILLALRIDRDLSKQEILELYLNKIYLGHHAYGVGAAAEIYYGKSPSDLTLAQLAMIAGLPKAPSAFNPITDENRALIRRSYVLGRMRAMGFIDAARYRQAMAAPITAKLHGADYEVEAHYLAEMVRAVVTERFGEEAAYSKGYRVYTTVQSKPQQIALRALRKALYQYNERHGYRGPVDRIALGKAWVPPNWRELLAGYPEVADLHNALVLGVDKSGVKLVSEDRAEPWRLSWDGIRWAARDRGANQNGHLAVTTEVLERGDIIRVRVTDAGPRLAEVPEVQGALLSIAPSDGRIIALVGGYDFGLSKFNRVTQAQRQPGSSFKPFIYSAALHAGFTPATLINDAPVVFKDSTLEDTWRPQNYSGRFFGPTRLREALVHSRNLVSIRILQQVGIAPTIKYLQRFGFTPEELPRNLSLALGSANVTALELARGYAVFANGGFRIQPYFIQRIVDDNGQVLFEAHPAVACSDCIEPQSRPTANAAPGVALPIAAAAAHGARKHSAPRVISAENAYLLTTMLQDVIRRGTGRKALALDRSDLAGKTGTTNDQRDAWFSGFNPTLVTTAWIGFDRLRPLGYNETGAKAALPMWMAYMEGALQGVPEQPLVQPSGLVTVRIDSRTGLVTTSGNPDAMFETFRAGRIPARESQTIGGATGGDRTPPSTQSLF</sequence>
<dbReference type="Proteomes" id="UP000003374">
    <property type="component" value="Unassembled WGS sequence"/>
</dbReference>
<protein>
    <recommendedName>
        <fullName evidence="7">Penicillin-binding protein 1A</fullName>
        <ecNumber evidence="25">2.4.99.28</ecNumber>
        <ecNumber evidence="6">3.4.16.4</ecNumber>
    </recommendedName>
</protein>
<evidence type="ECO:0000256" key="24">
    <source>
        <dbReference type="ARBA" id="ARBA00034000"/>
    </source>
</evidence>
<evidence type="ECO:0000256" key="3">
    <source>
        <dbReference type="ARBA" id="ARBA00004752"/>
    </source>
</evidence>
<proteinExistence type="inferred from homology"/>
<dbReference type="SUPFAM" id="SSF53955">
    <property type="entry name" value="Lysozyme-like"/>
    <property type="match status" value="1"/>
</dbReference>
<name>A4BQU3_9GAMM</name>
<dbReference type="STRING" id="314278.NB231_06131"/>
<keyword evidence="11" id="KW-0645">Protease</keyword>
<organism evidence="32 33">
    <name type="scientific">Nitrococcus mobilis Nb-231</name>
    <dbReference type="NCBI Taxonomy" id="314278"/>
    <lineage>
        <taxon>Bacteria</taxon>
        <taxon>Pseudomonadati</taxon>
        <taxon>Pseudomonadota</taxon>
        <taxon>Gammaproteobacteria</taxon>
        <taxon>Chromatiales</taxon>
        <taxon>Ectothiorhodospiraceae</taxon>
        <taxon>Nitrococcus</taxon>
    </lineage>
</organism>
<dbReference type="GO" id="GO:0030288">
    <property type="term" value="C:outer membrane-bounded periplasmic space"/>
    <property type="evidence" value="ECO:0007669"/>
    <property type="project" value="TreeGrafter"/>
</dbReference>